<dbReference type="AlphaFoldDB" id="A0A4R4YAN4"/>
<sequence length="89" mass="9862">MLCDQEEEQRQRDHGGCRVYVVDAFAKKIEPSAKCFRAPSMSEGMTTFGGLAVLLYESGADDYAKPKPRNVIKHLHVATIATLPYFQAG</sequence>
<comment type="caution">
    <text evidence="1">The sequence shown here is derived from an EMBL/GenBank/DDBJ whole genome shotgun (WGS) entry which is preliminary data.</text>
</comment>
<dbReference type="EMBL" id="SMKW01000056">
    <property type="protein sequence ID" value="TDD41611.1"/>
    <property type="molecule type" value="Genomic_DNA"/>
</dbReference>
<protein>
    <submittedName>
        <fullName evidence="1">Uncharacterized protein</fullName>
    </submittedName>
</protein>
<proteinExistence type="predicted"/>
<organism evidence="1 2">
    <name type="scientific">Saccharopolyspora elongata</name>
    <dbReference type="NCBI Taxonomy" id="2530387"/>
    <lineage>
        <taxon>Bacteria</taxon>
        <taxon>Bacillati</taxon>
        <taxon>Actinomycetota</taxon>
        <taxon>Actinomycetes</taxon>
        <taxon>Pseudonocardiales</taxon>
        <taxon>Pseudonocardiaceae</taxon>
        <taxon>Saccharopolyspora</taxon>
    </lineage>
</organism>
<evidence type="ECO:0000313" key="2">
    <source>
        <dbReference type="Proteomes" id="UP000294947"/>
    </source>
</evidence>
<dbReference type="Proteomes" id="UP000294947">
    <property type="component" value="Unassembled WGS sequence"/>
</dbReference>
<keyword evidence="2" id="KW-1185">Reference proteome</keyword>
<accession>A0A4R4YAN4</accession>
<evidence type="ECO:0000313" key="1">
    <source>
        <dbReference type="EMBL" id="TDD41611.1"/>
    </source>
</evidence>
<name>A0A4R4YAN4_9PSEU</name>
<reference evidence="1 2" key="1">
    <citation type="submission" date="2019-03" db="EMBL/GenBank/DDBJ databases">
        <title>Draft genome sequences of novel Actinobacteria.</title>
        <authorList>
            <person name="Sahin N."/>
            <person name="Ay H."/>
            <person name="Saygin H."/>
        </authorList>
    </citation>
    <scope>NUCLEOTIDE SEQUENCE [LARGE SCALE GENOMIC DNA]</scope>
    <source>
        <strain evidence="1 2">7K502</strain>
    </source>
</reference>
<gene>
    <name evidence="1" type="ORF">E1288_31820</name>
</gene>